<feature type="repeat" description="WD" evidence="5">
    <location>
        <begin position="159"/>
        <end position="201"/>
    </location>
</feature>
<dbReference type="Pfam" id="PF00400">
    <property type="entry name" value="WD40"/>
    <property type="match status" value="3"/>
</dbReference>
<dbReference type="PROSITE" id="PS50082">
    <property type="entry name" value="WD_REPEATS_2"/>
    <property type="match status" value="3"/>
</dbReference>
<dbReference type="PANTHER" id="PTHR46202">
    <property type="entry name" value="DNA EXCISION REPAIR PROTEIN ERCC-8"/>
    <property type="match status" value="1"/>
</dbReference>
<reference evidence="8" key="1">
    <citation type="journal article" date="2018" name="Nat. Microbiol.">
        <title>Leveraging single-cell genomics to expand the fungal tree of life.</title>
        <authorList>
            <person name="Ahrendt S.R."/>
            <person name="Quandt C.A."/>
            <person name="Ciobanu D."/>
            <person name="Clum A."/>
            <person name="Salamov A."/>
            <person name="Andreopoulos B."/>
            <person name="Cheng J.F."/>
            <person name="Woyke T."/>
            <person name="Pelin A."/>
            <person name="Henrissat B."/>
            <person name="Reynolds N.K."/>
            <person name="Benny G.L."/>
            <person name="Smith M.E."/>
            <person name="James T.Y."/>
            <person name="Grigoriev I.V."/>
        </authorList>
    </citation>
    <scope>NUCLEOTIDE SEQUENCE [LARGE SCALE GENOMIC DNA]</scope>
    <source>
        <strain evidence="8">RSA 468</strain>
    </source>
</reference>
<dbReference type="EMBL" id="ML002865">
    <property type="protein sequence ID" value="RKP35454.1"/>
    <property type="molecule type" value="Genomic_DNA"/>
</dbReference>
<evidence type="ECO:0000256" key="4">
    <source>
        <dbReference type="ARBA" id="ARBA00023204"/>
    </source>
</evidence>
<feature type="repeat" description="WD" evidence="5">
    <location>
        <begin position="67"/>
        <end position="109"/>
    </location>
</feature>
<sequence>VSSLAIERIESRYLLAGSGNGSLHLYDLDEGVGDDPHSSGSGGGGGLSSAPPTAPRTITPLGEIPRPAGHAYTVSDVHWYPFDTGLFTTSSFDTTLKVWDTSALQAACTFHLQDKVLSHTLSSVAPGTNPYAHCLIAAATTNPLVRLCDLQSGAFTQTLTGHVGPVISCQWSPRHAHLLATGGTDGAVRLWDIRRASSCLMELNCRQSQSEYQGRAHQGMVNGLNFTEDGFYLVTVGSDQCIRLWDAATGDLLPV</sequence>
<dbReference type="InterPro" id="IPR020472">
    <property type="entry name" value="WD40_PAC1"/>
</dbReference>
<dbReference type="STRING" id="215637.A0A4P9ZPT0"/>
<evidence type="ECO:0000313" key="8">
    <source>
        <dbReference type="Proteomes" id="UP000268162"/>
    </source>
</evidence>
<evidence type="ECO:0000256" key="2">
    <source>
        <dbReference type="ARBA" id="ARBA00022737"/>
    </source>
</evidence>
<dbReference type="InterPro" id="IPR036322">
    <property type="entry name" value="WD40_repeat_dom_sf"/>
</dbReference>
<dbReference type="InterPro" id="IPR042238">
    <property type="entry name" value="Rad28/ERCC8/Ckn1/ATCSA-1"/>
</dbReference>
<protein>
    <submittedName>
        <fullName evidence="7">WD40-repeat-containing domain protein</fullName>
    </submittedName>
</protein>
<dbReference type="PROSITE" id="PS50294">
    <property type="entry name" value="WD_REPEATS_REGION"/>
    <property type="match status" value="2"/>
</dbReference>
<dbReference type="Gene3D" id="2.130.10.10">
    <property type="entry name" value="YVTN repeat-like/Quinoprotein amine dehydrogenase"/>
    <property type="match status" value="1"/>
</dbReference>
<dbReference type="InterPro" id="IPR019775">
    <property type="entry name" value="WD40_repeat_CS"/>
</dbReference>
<dbReference type="SUPFAM" id="SSF50978">
    <property type="entry name" value="WD40 repeat-like"/>
    <property type="match status" value="1"/>
</dbReference>
<dbReference type="GO" id="GO:0043161">
    <property type="term" value="P:proteasome-mediated ubiquitin-dependent protein catabolic process"/>
    <property type="evidence" value="ECO:0007669"/>
    <property type="project" value="TreeGrafter"/>
</dbReference>
<feature type="non-terminal residue" evidence="7">
    <location>
        <position position="255"/>
    </location>
</feature>
<dbReference type="GO" id="GO:0000109">
    <property type="term" value="C:nucleotide-excision repair complex"/>
    <property type="evidence" value="ECO:0007669"/>
    <property type="project" value="TreeGrafter"/>
</dbReference>
<gene>
    <name evidence="7" type="ORF">BJ085DRAFT_2784</name>
</gene>
<evidence type="ECO:0000256" key="3">
    <source>
        <dbReference type="ARBA" id="ARBA00022763"/>
    </source>
</evidence>
<dbReference type="PRINTS" id="PR00320">
    <property type="entry name" value="GPROTEINBRPT"/>
</dbReference>
<organism evidence="7 8">
    <name type="scientific">Dimargaris cristalligena</name>
    <dbReference type="NCBI Taxonomy" id="215637"/>
    <lineage>
        <taxon>Eukaryota</taxon>
        <taxon>Fungi</taxon>
        <taxon>Fungi incertae sedis</taxon>
        <taxon>Zoopagomycota</taxon>
        <taxon>Kickxellomycotina</taxon>
        <taxon>Dimargaritomycetes</taxon>
        <taxon>Dimargaritales</taxon>
        <taxon>Dimargaritaceae</taxon>
        <taxon>Dimargaris</taxon>
    </lineage>
</organism>
<keyword evidence="4" id="KW-0234">DNA repair</keyword>
<dbReference type="InterPro" id="IPR015943">
    <property type="entry name" value="WD40/YVTN_repeat-like_dom_sf"/>
</dbReference>
<evidence type="ECO:0000256" key="5">
    <source>
        <dbReference type="PROSITE-ProRule" id="PRU00221"/>
    </source>
</evidence>
<evidence type="ECO:0000313" key="7">
    <source>
        <dbReference type="EMBL" id="RKP35454.1"/>
    </source>
</evidence>
<dbReference type="AlphaFoldDB" id="A0A4P9ZPT0"/>
<dbReference type="GO" id="GO:0031464">
    <property type="term" value="C:Cul4A-RING E3 ubiquitin ligase complex"/>
    <property type="evidence" value="ECO:0007669"/>
    <property type="project" value="TreeGrafter"/>
</dbReference>
<proteinExistence type="predicted"/>
<dbReference type="PANTHER" id="PTHR46202:SF1">
    <property type="entry name" value="DNA EXCISION REPAIR PROTEIN ERCC-8"/>
    <property type="match status" value="1"/>
</dbReference>
<accession>A0A4P9ZPT0</accession>
<name>A0A4P9ZPT0_9FUNG</name>
<dbReference type="SMART" id="SM00320">
    <property type="entry name" value="WD40"/>
    <property type="match status" value="3"/>
</dbReference>
<feature type="repeat" description="WD" evidence="5">
    <location>
        <begin position="214"/>
        <end position="255"/>
    </location>
</feature>
<dbReference type="GO" id="GO:0000209">
    <property type="term" value="P:protein polyubiquitination"/>
    <property type="evidence" value="ECO:0007669"/>
    <property type="project" value="TreeGrafter"/>
</dbReference>
<keyword evidence="3" id="KW-0227">DNA damage</keyword>
<feature type="non-terminal residue" evidence="7">
    <location>
        <position position="1"/>
    </location>
</feature>
<dbReference type="InterPro" id="IPR001680">
    <property type="entry name" value="WD40_rpt"/>
</dbReference>
<dbReference type="PROSITE" id="PS00678">
    <property type="entry name" value="WD_REPEATS_1"/>
    <property type="match status" value="2"/>
</dbReference>
<evidence type="ECO:0000256" key="6">
    <source>
        <dbReference type="SAM" id="MobiDB-lite"/>
    </source>
</evidence>
<feature type="region of interest" description="Disordered" evidence="6">
    <location>
        <begin position="27"/>
        <end position="62"/>
    </location>
</feature>
<dbReference type="Proteomes" id="UP000268162">
    <property type="component" value="Unassembled WGS sequence"/>
</dbReference>
<dbReference type="GO" id="GO:0006283">
    <property type="term" value="P:transcription-coupled nucleotide-excision repair"/>
    <property type="evidence" value="ECO:0007669"/>
    <property type="project" value="InterPro"/>
</dbReference>
<keyword evidence="1 5" id="KW-0853">WD repeat</keyword>
<keyword evidence="2" id="KW-0677">Repeat</keyword>
<keyword evidence="8" id="KW-1185">Reference proteome</keyword>
<evidence type="ECO:0000256" key="1">
    <source>
        <dbReference type="ARBA" id="ARBA00022574"/>
    </source>
</evidence>